<organism evidence="3 4">
    <name type="scientific">Claviceps arundinis</name>
    <dbReference type="NCBI Taxonomy" id="1623583"/>
    <lineage>
        <taxon>Eukaryota</taxon>
        <taxon>Fungi</taxon>
        <taxon>Dikarya</taxon>
        <taxon>Ascomycota</taxon>
        <taxon>Pezizomycotina</taxon>
        <taxon>Sordariomycetes</taxon>
        <taxon>Hypocreomycetidae</taxon>
        <taxon>Hypocreales</taxon>
        <taxon>Clavicipitaceae</taxon>
        <taxon>Claviceps</taxon>
    </lineage>
</organism>
<dbReference type="PANTHER" id="PTHR19211:SF117">
    <property type="entry name" value="ATP-BINDING CASSETTE SUB-FAMILY F MEMBER 3"/>
    <property type="match status" value="1"/>
</dbReference>
<feature type="region of interest" description="Disordered" evidence="2">
    <location>
        <begin position="1"/>
        <end position="30"/>
    </location>
</feature>
<reference evidence="3" key="1">
    <citation type="journal article" date="2020" name="bioRxiv">
        <title>Whole genome comparisons of ergot fungi reveals the divergence and evolution of species within the genus Claviceps are the result of varying mechanisms driving genome evolution and host range expansion.</title>
        <authorList>
            <person name="Wyka S.A."/>
            <person name="Mondo S.J."/>
            <person name="Liu M."/>
            <person name="Dettman J."/>
            <person name="Nalam V."/>
            <person name="Broders K.D."/>
        </authorList>
    </citation>
    <scope>NUCLEOTIDE SEQUENCE</scope>
    <source>
        <strain evidence="3">CCC 1102</strain>
    </source>
</reference>
<evidence type="ECO:0000256" key="1">
    <source>
        <dbReference type="ARBA" id="ARBA00022737"/>
    </source>
</evidence>
<gene>
    <name evidence="3" type="ORF">E4U56_002852</name>
</gene>
<dbReference type="SUPFAM" id="SSF52540">
    <property type="entry name" value="P-loop containing nucleoside triphosphate hydrolases"/>
    <property type="match status" value="1"/>
</dbReference>
<dbReference type="OrthoDB" id="4540523at2759"/>
<dbReference type="InterPro" id="IPR050611">
    <property type="entry name" value="ABCF"/>
</dbReference>
<evidence type="ECO:0000313" key="4">
    <source>
        <dbReference type="Proteomes" id="UP000784919"/>
    </source>
</evidence>
<accession>A0A9P7SUG0</accession>
<evidence type="ECO:0000256" key="2">
    <source>
        <dbReference type="SAM" id="MobiDB-lite"/>
    </source>
</evidence>
<dbReference type="EMBL" id="SRPS01000002">
    <property type="protein sequence ID" value="KAG5978353.1"/>
    <property type="molecule type" value="Genomic_DNA"/>
</dbReference>
<evidence type="ECO:0000313" key="3">
    <source>
        <dbReference type="EMBL" id="KAG5978353.1"/>
    </source>
</evidence>
<dbReference type="Proteomes" id="UP000784919">
    <property type="component" value="Unassembled WGS sequence"/>
</dbReference>
<comment type="caution">
    <text evidence="3">The sequence shown here is derived from an EMBL/GenBank/DDBJ whole genome shotgun (WGS) entry which is preliminary data.</text>
</comment>
<name>A0A9P7SUG0_9HYPO</name>
<dbReference type="PANTHER" id="PTHR19211">
    <property type="entry name" value="ATP-BINDING TRANSPORT PROTEIN-RELATED"/>
    <property type="match status" value="1"/>
</dbReference>
<evidence type="ECO:0008006" key="5">
    <source>
        <dbReference type="Google" id="ProtNLM"/>
    </source>
</evidence>
<protein>
    <recommendedName>
        <fullName evidence="5">ABC transporter domain-containing protein</fullName>
    </recommendedName>
</protein>
<feature type="compositionally biased region" description="Polar residues" evidence="2">
    <location>
        <begin position="1"/>
        <end position="10"/>
    </location>
</feature>
<keyword evidence="1" id="KW-0677">Repeat</keyword>
<dbReference type="AlphaFoldDB" id="A0A9P7SUG0"/>
<dbReference type="Gene3D" id="3.40.50.300">
    <property type="entry name" value="P-loop containing nucleotide triphosphate hydrolases"/>
    <property type="match status" value="1"/>
</dbReference>
<sequence length="154" mass="16945">MESASKSQSAHIPPHNAPAQRMGGSICLGSPPIEAHEPKKWLNDKSRGSCRLAVEERVAQFFFEQQEDDPAVRARHSLESCERHTAVPRSVLDEPSNHLDIEVMDALADALRPFQGGVLMVSHDVTIPQRRKFVMQKGIDPTLIVSGDLTGRGS</sequence>
<dbReference type="GO" id="GO:0005524">
    <property type="term" value="F:ATP binding"/>
    <property type="evidence" value="ECO:0007669"/>
    <property type="project" value="TreeGrafter"/>
</dbReference>
<proteinExistence type="predicted"/>
<dbReference type="InterPro" id="IPR027417">
    <property type="entry name" value="P-loop_NTPase"/>
</dbReference>